<dbReference type="EMBL" id="JXTB01000035">
    <property type="protein sequence ID" value="PON73116.1"/>
    <property type="molecule type" value="Genomic_DNA"/>
</dbReference>
<evidence type="ECO:0000259" key="1">
    <source>
        <dbReference type="Pfam" id="PF00561"/>
    </source>
</evidence>
<accession>A0A2P5DIK8</accession>
<comment type="caution">
    <text evidence="2">The sequence shown here is derived from an EMBL/GenBank/DDBJ whole genome shotgun (WGS) entry which is preliminary data.</text>
</comment>
<protein>
    <submittedName>
        <fullName evidence="2">Alpha/beta hydrolase fold</fullName>
    </submittedName>
</protein>
<gene>
    <name evidence="2" type="ORF">PanWU01x14_059570</name>
</gene>
<keyword evidence="2" id="KW-0378">Hydrolase</keyword>
<dbReference type="Proteomes" id="UP000237105">
    <property type="component" value="Unassembled WGS sequence"/>
</dbReference>
<reference evidence="3" key="1">
    <citation type="submission" date="2016-06" db="EMBL/GenBank/DDBJ databases">
        <title>Parallel loss of symbiosis genes in relatives of nitrogen-fixing non-legume Parasponia.</title>
        <authorList>
            <person name="Van Velzen R."/>
            <person name="Holmer R."/>
            <person name="Bu F."/>
            <person name="Rutten L."/>
            <person name="Van Zeijl A."/>
            <person name="Liu W."/>
            <person name="Santuari L."/>
            <person name="Cao Q."/>
            <person name="Sharma T."/>
            <person name="Shen D."/>
            <person name="Roswanjaya Y."/>
            <person name="Wardhani T."/>
            <person name="Kalhor M.S."/>
            <person name="Jansen J."/>
            <person name="Van den Hoogen J."/>
            <person name="Gungor B."/>
            <person name="Hartog M."/>
            <person name="Hontelez J."/>
            <person name="Verver J."/>
            <person name="Yang W.-C."/>
            <person name="Schijlen E."/>
            <person name="Repin R."/>
            <person name="Schilthuizen M."/>
            <person name="Schranz E."/>
            <person name="Heidstra R."/>
            <person name="Miyata K."/>
            <person name="Fedorova E."/>
            <person name="Kohlen W."/>
            <person name="Bisseling T."/>
            <person name="Smit S."/>
            <person name="Geurts R."/>
        </authorList>
    </citation>
    <scope>NUCLEOTIDE SEQUENCE [LARGE SCALE GENOMIC DNA]</scope>
    <source>
        <strain evidence="3">cv. WU1-14</strain>
    </source>
</reference>
<dbReference type="PANTHER" id="PTHR43139:SF52">
    <property type="entry name" value="SI:DKEY-122A22.2"/>
    <property type="match status" value="1"/>
</dbReference>
<dbReference type="InterPro" id="IPR052370">
    <property type="entry name" value="Meta-cleavage_hydrolase"/>
</dbReference>
<dbReference type="InterPro" id="IPR029058">
    <property type="entry name" value="AB_hydrolase_fold"/>
</dbReference>
<name>A0A2P5DIK8_PARAD</name>
<dbReference type="PANTHER" id="PTHR43139">
    <property type="entry name" value="SI:DKEY-122A22.2"/>
    <property type="match status" value="1"/>
</dbReference>
<evidence type="ECO:0000313" key="3">
    <source>
        <dbReference type="Proteomes" id="UP000237105"/>
    </source>
</evidence>
<proteinExistence type="predicted"/>
<dbReference type="Gene3D" id="3.40.50.1820">
    <property type="entry name" value="alpha/beta hydrolase"/>
    <property type="match status" value="1"/>
</dbReference>
<organism evidence="2 3">
    <name type="scientific">Parasponia andersonii</name>
    <name type="common">Sponia andersonii</name>
    <dbReference type="NCBI Taxonomy" id="3476"/>
    <lineage>
        <taxon>Eukaryota</taxon>
        <taxon>Viridiplantae</taxon>
        <taxon>Streptophyta</taxon>
        <taxon>Embryophyta</taxon>
        <taxon>Tracheophyta</taxon>
        <taxon>Spermatophyta</taxon>
        <taxon>Magnoliopsida</taxon>
        <taxon>eudicotyledons</taxon>
        <taxon>Gunneridae</taxon>
        <taxon>Pentapetalae</taxon>
        <taxon>rosids</taxon>
        <taxon>fabids</taxon>
        <taxon>Rosales</taxon>
        <taxon>Cannabaceae</taxon>
        <taxon>Parasponia</taxon>
    </lineage>
</organism>
<evidence type="ECO:0000313" key="2">
    <source>
        <dbReference type="EMBL" id="PON73116.1"/>
    </source>
</evidence>
<keyword evidence="3" id="KW-1185">Reference proteome</keyword>
<feature type="domain" description="AB hydrolase-1" evidence="1">
    <location>
        <begin position="55"/>
        <end position="290"/>
    </location>
</feature>
<dbReference type="GO" id="GO:0016787">
    <property type="term" value="F:hydrolase activity"/>
    <property type="evidence" value="ECO:0007669"/>
    <property type="project" value="UniProtKB-KW"/>
</dbReference>
<sequence length="305" mass="34306">MLPSFLSPVSLYGNYLRRCFIAAGLSLRTADVDHGDGTAIHFWGPDPAKTTLGKPSLVLIHGFGPVATWQWRRQVQFFAPKFDVYVPYLIFFGGSTTRSGDRTETFQAAAVAGLMETIGVERYSLVGTSYGGIVAYNIARRWPERVEKVVIASSGVNMRRRDGEALLKRANLARTEDLLLPATAKQLRTLLSLAVFKRPNIFPEFFLNDLLHKLYSEKRKEKMELLNGLTIGRDDEAKVSPLDKDVLLVWGDHDQIFPFEMATELKELLGKKVKLEVMKNTSHVPQTEKPALFNEIVNNFLCQST</sequence>
<dbReference type="Pfam" id="PF00561">
    <property type="entry name" value="Abhydrolase_1"/>
    <property type="match status" value="1"/>
</dbReference>
<dbReference type="OrthoDB" id="6431331at2759"/>
<dbReference type="STRING" id="3476.A0A2P5DIK8"/>
<dbReference type="AlphaFoldDB" id="A0A2P5DIK8"/>
<dbReference type="PRINTS" id="PR00111">
    <property type="entry name" value="ABHYDROLASE"/>
</dbReference>
<dbReference type="SUPFAM" id="SSF53474">
    <property type="entry name" value="alpha/beta-Hydrolases"/>
    <property type="match status" value="1"/>
</dbReference>
<dbReference type="InterPro" id="IPR000073">
    <property type="entry name" value="AB_hydrolase_1"/>
</dbReference>